<keyword evidence="2" id="KW-1185">Reference proteome</keyword>
<organism evidence="1 2">
    <name type="scientific">Eumeta variegata</name>
    <name type="common">Bagworm moth</name>
    <name type="synonym">Eumeta japonica</name>
    <dbReference type="NCBI Taxonomy" id="151549"/>
    <lineage>
        <taxon>Eukaryota</taxon>
        <taxon>Metazoa</taxon>
        <taxon>Ecdysozoa</taxon>
        <taxon>Arthropoda</taxon>
        <taxon>Hexapoda</taxon>
        <taxon>Insecta</taxon>
        <taxon>Pterygota</taxon>
        <taxon>Neoptera</taxon>
        <taxon>Endopterygota</taxon>
        <taxon>Lepidoptera</taxon>
        <taxon>Glossata</taxon>
        <taxon>Ditrysia</taxon>
        <taxon>Tineoidea</taxon>
        <taxon>Psychidae</taxon>
        <taxon>Oiketicinae</taxon>
        <taxon>Eumeta</taxon>
    </lineage>
</organism>
<gene>
    <name evidence="1" type="ORF">EVAR_66458_1</name>
</gene>
<evidence type="ECO:0000313" key="1">
    <source>
        <dbReference type="EMBL" id="GBP91698.1"/>
    </source>
</evidence>
<dbReference type="Proteomes" id="UP000299102">
    <property type="component" value="Unassembled WGS sequence"/>
</dbReference>
<dbReference type="AlphaFoldDB" id="A0A4C1ZVJ4"/>
<protein>
    <submittedName>
        <fullName evidence="1">Uncharacterized protein</fullName>
    </submittedName>
</protein>
<sequence>MDPRTPPPQNSHRGIAGLLGRNRISDGGKLTIGTLSHRTKCVSAHTNFLVKVYEDLPSALFFYIDKGSSREQLIPFQTANNALDSSEATTHRLAVVLETAVAAESEDNITQKGESLSLSSL</sequence>
<dbReference type="EMBL" id="BGZK01002197">
    <property type="protein sequence ID" value="GBP91698.1"/>
    <property type="molecule type" value="Genomic_DNA"/>
</dbReference>
<accession>A0A4C1ZVJ4</accession>
<reference evidence="1 2" key="1">
    <citation type="journal article" date="2019" name="Commun. Biol.">
        <title>The bagworm genome reveals a unique fibroin gene that provides high tensile strength.</title>
        <authorList>
            <person name="Kono N."/>
            <person name="Nakamura H."/>
            <person name="Ohtoshi R."/>
            <person name="Tomita M."/>
            <person name="Numata K."/>
            <person name="Arakawa K."/>
        </authorList>
    </citation>
    <scope>NUCLEOTIDE SEQUENCE [LARGE SCALE GENOMIC DNA]</scope>
</reference>
<proteinExistence type="predicted"/>
<name>A0A4C1ZVJ4_EUMVA</name>
<comment type="caution">
    <text evidence="1">The sequence shown here is derived from an EMBL/GenBank/DDBJ whole genome shotgun (WGS) entry which is preliminary data.</text>
</comment>
<evidence type="ECO:0000313" key="2">
    <source>
        <dbReference type="Proteomes" id="UP000299102"/>
    </source>
</evidence>